<feature type="transmembrane region" description="Helical" evidence="6">
    <location>
        <begin position="94"/>
        <end position="117"/>
    </location>
</feature>
<dbReference type="InterPro" id="IPR002797">
    <property type="entry name" value="Polysacc_synth"/>
</dbReference>
<dbReference type="GO" id="GO:0005886">
    <property type="term" value="C:plasma membrane"/>
    <property type="evidence" value="ECO:0007669"/>
    <property type="project" value="UniProtKB-SubCell"/>
</dbReference>
<dbReference type="RefSeq" id="WP_218318564.1">
    <property type="nucleotide sequence ID" value="NZ_JAEEGC010000006.1"/>
</dbReference>
<evidence type="ECO:0000256" key="6">
    <source>
        <dbReference type="SAM" id="Phobius"/>
    </source>
</evidence>
<feature type="transmembrane region" description="Helical" evidence="6">
    <location>
        <begin position="306"/>
        <end position="329"/>
    </location>
</feature>
<keyword evidence="8" id="KW-1185">Reference proteome</keyword>
<dbReference type="PANTHER" id="PTHR30250">
    <property type="entry name" value="PST FAMILY PREDICTED COLANIC ACID TRANSPORTER"/>
    <property type="match status" value="1"/>
</dbReference>
<sequence>MNQNSRSKNFKTNVIWGIASQFLITLLQFVARIIFVRMLSAEYLGVNGLYSNILSILSMAELGVSNVLNYSLYKPVRENNQEKINQLLNFYQKLYLFIASFVAIVGICLLPVLKFIINSNLPYNELIEYYFLYLLNSVVSYFVVYKTALINADQKNYIIKVVNIIILFVQYVLQIIILLWTSNYLIYLSLFVLCTILNNVVLNTIANRLYPFIKNHEKTMILQDEKKNLFSNLKATFLYKISVVIINSTDNILISIICGTIFVGYYSNYNMIVTAIMTFINIIITSLISSLGNLNAEGNKKRSYDIFNTLILMFAVLTTWCTGCMLAIFTDFITMAFGTEYSLNNIILFAVLFNFYLQNIINPVWMYRETMGLFKQIKYIMLITACINIITSFVLGKIFGLAGILYATGISRLLTTVWYEPRLLYRTKFSQPVINYWKMQGKLIAVALMDIIFIYIMVLITPKNSIIFMIVKLCITTMIVLVSFSITNRHTKEYKIMKQLVMNLFLEKFLVKINRKGWACD</sequence>
<evidence type="ECO:0000313" key="8">
    <source>
        <dbReference type="Proteomes" id="UP000694308"/>
    </source>
</evidence>
<evidence type="ECO:0000256" key="5">
    <source>
        <dbReference type="ARBA" id="ARBA00023136"/>
    </source>
</evidence>
<evidence type="ECO:0000256" key="2">
    <source>
        <dbReference type="ARBA" id="ARBA00022475"/>
    </source>
</evidence>
<keyword evidence="2" id="KW-1003">Cell membrane</keyword>
<dbReference type="InterPro" id="IPR050833">
    <property type="entry name" value="Poly_Biosynth_Transport"/>
</dbReference>
<accession>A0A949TUB0</accession>
<evidence type="ECO:0000313" key="7">
    <source>
        <dbReference type="EMBL" id="MBV7271525.1"/>
    </source>
</evidence>
<feature type="transmembrane region" description="Helical" evidence="6">
    <location>
        <begin position="186"/>
        <end position="206"/>
    </location>
</feature>
<name>A0A949TUB0_9CLOT</name>
<feature type="transmembrane region" description="Helical" evidence="6">
    <location>
        <begin position="237"/>
        <end position="266"/>
    </location>
</feature>
<feature type="transmembrane region" description="Helical" evidence="6">
    <location>
        <begin position="341"/>
        <end position="357"/>
    </location>
</feature>
<dbReference type="PANTHER" id="PTHR30250:SF26">
    <property type="entry name" value="PSMA PROTEIN"/>
    <property type="match status" value="1"/>
</dbReference>
<reference evidence="7" key="1">
    <citation type="submission" date="2020-12" db="EMBL/GenBank/DDBJ databases">
        <title>Clostridium thailandense sp. nov., a novel acetogenic bacterium isolated from peat land soil in Thailand.</title>
        <authorList>
            <person name="Chaikitkaew S."/>
            <person name="Birkeland N.K."/>
        </authorList>
    </citation>
    <scope>NUCLEOTIDE SEQUENCE</scope>
    <source>
        <strain evidence="7">PL3</strain>
    </source>
</reference>
<gene>
    <name evidence="7" type="ORF">I6U48_01150</name>
</gene>
<keyword evidence="4 6" id="KW-1133">Transmembrane helix</keyword>
<dbReference type="Pfam" id="PF01943">
    <property type="entry name" value="Polysacc_synt"/>
    <property type="match status" value="1"/>
</dbReference>
<dbReference type="EMBL" id="JAEEGC010000006">
    <property type="protein sequence ID" value="MBV7271525.1"/>
    <property type="molecule type" value="Genomic_DNA"/>
</dbReference>
<comment type="subcellular location">
    <subcellularLocation>
        <location evidence="1">Cell membrane</location>
        <topology evidence="1">Multi-pass membrane protein</topology>
    </subcellularLocation>
</comment>
<feature type="transmembrane region" description="Helical" evidence="6">
    <location>
        <begin position="441"/>
        <end position="460"/>
    </location>
</feature>
<feature type="transmembrane region" description="Helical" evidence="6">
    <location>
        <begin position="54"/>
        <end position="73"/>
    </location>
</feature>
<dbReference type="Proteomes" id="UP000694308">
    <property type="component" value="Unassembled WGS sequence"/>
</dbReference>
<feature type="transmembrane region" description="Helical" evidence="6">
    <location>
        <begin position="466"/>
        <end position="487"/>
    </location>
</feature>
<feature type="transmembrane region" description="Helical" evidence="6">
    <location>
        <begin position="272"/>
        <end position="294"/>
    </location>
</feature>
<feature type="transmembrane region" description="Helical" evidence="6">
    <location>
        <begin position="377"/>
        <end position="395"/>
    </location>
</feature>
<dbReference type="AlphaFoldDB" id="A0A949TUB0"/>
<keyword evidence="5 6" id="KW-0472">Membrane</keyword>
<organism evidence="7 8">
    <name type="scientific">Clostridium thailandense</name>
    <dbReference type="NCBI Taxonomy" id="2794346"/>
    <lineage>
        <taxon>Bacteria</taxon>
        <taxon>Bacillati</taxon>
        <taxon>Bacillota</taxon>
        <taxon>Clostridia</taxon>
        <taxon>Eubacteriales</taxon>
        <taxon>Clostridiaceae</taxon>
        <taxon>Clostridium</taxon>
    </lineage>
</organism>
<comment type="caution">
    <text evidence="7">The sequence shown here is derived from an EMBL/GenBank/DDBJ whole genome shotgun (WGS) entry which is preliminary data.</text>
</comment>
<evidence type="ECO:0000256" key="4">
    <source>
        <dbReference type="ARBA" id="ARBA00022989"/>
    </source>
</evidence>
<proteinExistence type="predicted"/>
<feature type="transmembrane region" description="Helical" evidence="6">
    <location>
        <begin position="157"/>
        <end position="180"/>
    </location>
</feature>
<evidence type="ECO:0000256" key="1">
    <source>
        <dbReference type="ARBA" id="ARBA00004651"/>
    </source>
</evidence>
<keyword evidence="3 6" id="KW-0812">Transmembrane</keyword>
<feature type="transmembrane region" description="Helical" evidence="6">
    <location>
        <begin position="12"/>
        <end position="34"/>
    </location>
</feature>
<protein>
    <submittedName>
        <fullName evidence="7">Lipopolysaccharide biosynthesis protein</fullName>
    </submittedName>
</protein>
<evidence type="ECO:0000256" key="3">
    <source>
        <dbReference type="ARBA" id="ARBA00022692"/>
    </source>
</evidence>
<feature type="transmembrane region" description="Helical" evidence="6">
    <location>
        <begin position="129"/>
        <end position="145"/>
    </location>
</feature>
<feature type="transmembrane region" description="Helical" evidence="6">
    <location>
        <begin position="401"/>
        <end position="420"/>
    </location>
</feature>